<proteinExistence type="predicted"/>
<accession>A0A430HJF6</accession>
<dbReference type="GO" id="GO:0019867">
    <property type="term" value="C:outer membrane"/>
    <property type="evidence" value="ECO:0007669"/>
    <property type="project" value="InterPro"/>
</dbReference>
<dbReference type="OrthoDB" id="8909257at2"/>
<dbReference type="NCBIfam" id="NF008437">
    <property type="entry name" value="PRK11280.1"/>
    <property type="match status" value="1"/>
</dbReference>
<dbReference type="InterPro" id="IPR051407">
    <property type="entry name" value="Bact_OM_lipoprot/Surf_antigen"/>
</dbReference>
<dbReference type="AlphaFoldDB" id="A0A430HJF6"/>
<dbReference type="InterPro" id="IPR008816">
    <property type="entry name" value="Gly_zipper_2TM_dom"/>
</dbReference>
<keyword evidence="6" id="KW-1185">Reference proteome</keyword>
<dbReference type="Pfam" id="PF05433">
    <property type="entry name" value="Rick_17kDa_Anti"/>
    <property type="match status" value="1"/>
</dbReference>
<feature type="domain" description="Glycine zipper 2TM" evidence="4">
    <location>
        <begin position="67"/>
        <end position="107"/>
    </location>
</feature>
<evidence type="ECO:0000256" key="1">
    <source>
        <dbReference type="ARBA" id="ARBA00004370"/>
    </source>
</evidence>
<keyword evidence="2" id="KW-0472">Membrane</keyword>
<comment type="subcellular location">
    <subcellularLocation>
        <location evidence="1">Membrane</location>
    </subcellularLocation>
</comment>
<dbReference type="EMBL" id="RXLQ01000009">
    <property type="protein sequence ID" value="RSZ57640.1"/>
    <property type="molecule type" value="Genomic_DNA"/>
</dbReference>
<sequence length="177" mass="19246">MKMHTKLIVTALGLCSLPFAQASEFADYGRVIRVQPRVEQIRQPREECKTEYVQVPVQQAPQQRSAGGAIIGGIAGALLGNQVGGGSGRAAATAAGAIAGAVVGDRVDNNGRAVQDQPQYMQEQAVRQCRMVDAYESRTTGYDVTYDYRGQTYTSLMDRDPGQRIRLRVSVEPERGQ</sequence>
<dbReference type="PANTHER" id="PTHR35603:SF2">
    <property type="entry name" value="OUTER MEMBRANE LIPOPROTEIN"/>
    <property type="match status" value="1"/>
</dbReference>
<dbReference type="Proteomes" id="UP000278085">
    <property type="component" value="Unassembled WGS sequence"/>
</dbReference>
<feature type="signal peptide" evidence="3">
    <location>
        <begin position="1"/>
        <end position="22"/>
    </location>
</feature>
<dbReference type="PANTHER" id="PTHR35603">
    <property type="match status" value="1"/>
</dbReference>
<comment type="caution">
    <text evidence="5">The sequence shown here is derived from an EMBL/GenBank/DDBJ whole genome shotgun (WGS) entry which is preliminary data.</text>
</comment>
<organism evidence="5 6">
    <name type="scientific">Massilia atriviolacea</name>
    <dbReference type="NCBI Taxonomy" id="2495579"/>
    <lineage>
        <taxon>Bacteria</taxon>
        <taxon>Pseudomonadati</taxon>
        <taxon>Pseudomonadota</taxon>
        <taxon>Betaproteobacteria</taxon>
        <taxon>Burkholderiales</taxon>
        <taxon>Oxalobacteraceae</taxon>
        <taxon>Telluria group</taxon>
        <taxon>Massilia</taxon>
    </lineage>
</organism>
<evidence type="ECO:0000256" key="3">
    <source>
        <dbReference type="SAM" id="SignalP"/>
    </source>
</evidence>
<gene>
    <name evidence="5" type="ORF">EJB06_18295</name>
</gene>
<evidence type="ECO:0000259" key="4">
    <source>
        <dbReference type="Pfam" id="PF05433"/>
    </source>
</evidence>
<dbReference type="RefSeq" id="WP_126075450.1">
    <property type="nucleotide sequence ID" value="NZ_CP051166.1"/>
</dbReference>
<evidence type="ECO:0000313" key="6">
    <source>
        <dbReference type="Proteomes" id="UP000278085"/>
    </source>
</evidence>
<name>A0A430HJF6_9BURK</name>
<protein>
    <submittedName>
        <fullName evidence="5">Glycine zipper 2TM domain-containing protein</fullName>
    </submittedName>
</protein>
<evidence type="ECO:0000256" key="2">
    <source>
        <dbReference type="ARBA" id="ARBA00023136"/>
    </source>
</evidence>
<reference evidence="5 6" key="1">
    <citation type="submission" date="2018-12" db="EMBL/GenBank/DDBJ databases">
        <authorList>
            <person name="Yang E."/>
        </authorList>
    </citation>
    <scope>NUCLEOTIDE SEQUENCE [LARGE SCALE GENOMIC DNA]</scope>
    <source>
        <strain evidence="5 6">SOD</strain>
    </source>
</reference>
<feature type="chain" id="PRO_5019546251" evidence="3">
    <location>
        <begin position="23"/>
        <end position="177"/>
    </location>
</feature>
<evidence type="ECO:0000313" key="5">
    <source>
        <dbReference type="EMBL" id="RSZ57640.1"/>
    </source>
</evidence>
<keyword evidence="3" id="KW-0732">Signal</keyword>